<gene>
    <name evidence="1" type="ORF">EZS28_002161</name>
</gene>
<dbReference type="EMBL" id="SNRW01000255">
    <property type="protein sequence ID" value="KAA6402316.1"/>
    <property type="molecule type" value="Genomic_DNA"/>
</dbReference>
<reference evidence="1 2" key="1">
    <citation type="submission" date="2019-03" db="EMBL/GenBank/DDBJ databases">
        <title>Single cell metagenomics reveals metabolic interactions within the superorganism composed of flagellate Streblomastix strix and complex community of Bacteroidetes bacteria on its surface.</title>
        <authorList>
            <person name="Treitli S.C."/>
            <person name="Kolisko M."/>
            <person name="Husnik F."/>
            <person name="Keeling P."/>
            <person name="Hampl V."/>
        </authorList>
    </citation>
    <scope>NUCLEOTIDE SEQUENCE [LARGE SCALE GENOMIC DNA]</scope>
    <source>
        <strain evidence="1">ST1C</strain>
    </source>
</reference>
<accession>A0A5J4X676</accession>
<evidence type="ECO:0000313" key="1">
    <source>
        <dbReference type="EMBL" id="KAA6402316.1"/>
    </source>
</evidence>
<protein>
    <submittedName>
        <fullName evidence="1">Uncharacterized protein</fullName>
    </submittedName>
</protein>
<dbReference type="AlphaFoldDB" id="A0A5J4X676"/>
<sequence length="78" mass="8780">MQNKAGSLFALEEYNIVGGITGLGPEILIEVLGEMTSVDEALKKENEAEGQIIFDQEEEDKQLKREEILEKKLKENKS</sequence>
<organism evidence="1 2">
    <name type="scientific">Streblomastix strix</name>
    <dbReference type="NCBI Taxonomy" id="222440"/>
    <lineage>
        <taxon>Eukaryota</taxon>
        <taxon>Metamonada</taxon>
        <taxon>Preaxostyla</taxon>
        <taxon>Oxymonadida</taxon>
        <taxon>Streblomastigidae</taxon>
        <taxon>Streblomastix</taxon>
    </lineage>
</organism>
<comment type="caution">
    <text evidence="1">The sequence shown here is derived from an EMBL/GenBank/DDBJ whole genome shotgun (WGS) entry which is preliminary data.</text>
</comment>
<evidence type="ECO:0000313" key="2">
    <source>
        <dbReference type="Proteomes" id="UP000324800"/>
    </source>
</evidence>
<name>A0A5J4X676_9EUKA</name>
<dbReference type="Proteomes" id="UP000324800">
    <property type="component" value="Unassembled WGS sequence"/>
</dbReference>
<proteinExistence type="predicted"/>